<dbReference type="Pfam" id="PF13442">
    <property type="entry name" value="Cytochrome_CBB3"/>
    <property type="match status" value="1"/>
</dbReference>
<dbReference type="RefSeq" id="WP_092312419.1">
    <property type="nucleotide sequence ID" value="NZ_FOZV01000007.1"/>
</dbReference>
<evidence type="ECO:0000256" key="20">
    <source>
        <dbReference type="PIRSR" id="PIRSR000006-1"/>
    </source>
</evidence>
<evidence type="ECO:0000256" key="18">
    <source>
        <dbReference type="ARBA" id="ARBA00023136"/>
    </source>
</evidence>
<keyword evidence="9 22" id="KW-0812">Transmembrane</keyword>
<evidence type="ECO:0000256" key="4">
    <source>
        <dbReference type="ARBA" id="ARBA00022448"/>
    </source>
</evidence>
<dbReference type="GO" id="GO:0005886">
    <property type="term" value="C:plasma membrane"/>
    <property type="evidence" value="ECO:0007669"/>
    <property type="project" value="UniProtKB-SubCell"/>
</dbReference>
<dbReference type="GO" id="GO:0005506">
    <property type="term" value="F:iron ion binding"/>
    <property type="evidence" value="ECO:0007669"/>
    <property type="project" value="InterPro"/>
</dbReference>
<dbReference type="Pfam" id="PF00034">
    <property type="entry name" value="Cytochrom_C"/>
    <property type="match status" value="1"/>
</dbReference>
<keyword evidence="10 19" id="KW-0479">Metal-binding</keyword>
<feature type="binding site" description="covalent" evidence="21">
    <location>
        <position position="124"/>
    </location>
    <ligand>
        <name>heme c</name>
        <dbReference type="ChEBI" id="CHEBI:61717"/>
        <label>1</label>
    </ligand>
</feature>
<dbReference type="PANTHER" id="PTHR33751:SF1">
    <property type="entry name" value="CBB3-TYPE CYTOCHROME C OXIDASE SUBUNIT FIXP"/>
    <property type="match status" value="1"/>
</dbReference>
<evidence type="ECO:0000256" key="2">
    <source>
        <dbReference type="ARBA" id="ARBA00004673"/>
    </source>
</evidence>
<feature type="binding site" description="axial binding residue" evidence="20">
    <location>
        <position position="125"/>
    </location>
    <ligand>
        <name>heme c</name>
        <dbReference type="ChEBI" id="CHEBI:61717"/>
        <label>1</label>
    </ligand>
    <ligandPart>
        <name>Fe</name>
        <dbReference type="ChEBI" id="CHEBI:18248"/>
    </ligandPart>
</feature>
<dbReference type="PROSITE" id="PS51007">
    <property type="entry name" value="CYTC"/>
    <property type="match status" value="2"/>
</dbReference>
<keyword evidence="14 22" id="KW-1133">Transmembrane helix</keyword>
<dbReference type="PIRSF" id="PIRSF000006">
    <property type="entry name" value="Cbb3-Cox_fixP"/>
    <property type="match status" value="1"/>
</dbReference>
<protein>
    <recommendedName>
        <fullName evidence="19">Cbb3-type cytochrome c oxidase subunit</fullName>
    </recommendedName>
</protein>
<evidence type="ECO:0000313" key="24">
    <source>
        <dbReference type="EMBL" id="SFS83555.1"/>
    </source>
</evidence>
<evidence type="ECO:0000256" key="14">
    <source>
        <dbReference type="ARBA" id="ARBA00022989"/>
    </source>
</evidence>
<evidence type="ECO:0000256" key="10">
    <source>
        <dbReference type="ARBA" id="ARBA00022723"/>
    </source>
</evidence>
<dbReference type="PRINTS" id="PR00605">
    <property type="entry name" value="CYTCHROMECIC"/>
</dbReference>
<dbReference type="UniPathway" id="UPA00705"/>
<dbReference type="STRING" id="871741.SAMN05192570_2922"/>
<evidence type="ECO:0000256" key="11">
    <source>
        <dbReference type="ARBA" id="ARBA00022737"/>
    </source>
</evidence>
<feature type="domain" description="Cytochrome c" evidence="23">
    <location>
        <begin position="108"/>
        <end position="197"/>
    </location>
</feature>
<evidence type="ECO:0000256" key="22">
    <source>
        <dbReference type="SAM" id="Phobius"/>
    </source>
</evidence>
<keyword evidence="16 19" id="KW-0408">Iron</keyword>
<dbReference type="GO" id="GO:1902600">
    <property type="term" value="P:proton transmembrane transport"/>
    <property type="evidence" value="ECO:0007669"/>
    <property type="project" value="UniProtKB-KW"/>
</dbReference>
<dbReference type="Pfam" id="PF14715">
    <property type="entry name" value="FixP_N"/>
    <property type="match status" value="1"/>
</dbReference>
<accession>A0A1I6T2T7</accession>
<dbReference type="InterPro" id="IPR009056">
    <property type="entry name" value="Cyt_c-like_dom"/>
</dbReference>
<feature type="binding site" description="axial binding residue" evidence="20">
    <location>
        <position position="221"/>
    </location>
    <ligand>
        <name>heme c</name>
        <dbReference type="ChEBI" id="CHEBI:61717"/>
        <label>2</label>
    </ligand>
    <ligandPart>
        <name>Fe</name>
        <dbReference type="ChEBI" id="CHEBI:18248"/>
    </ligandPart>
</feature>
<dbReference type="SUPFAM" id="SSF46626">
    <property type="entry name" value="Cytochrome c"/>
    <property type="match status" value="2"/>
</dbReference>
<dbReference type="AlphaFoldDB" id="A0A1I6T2T7"/>
<evidence type="ECO:0000256" key="1">
    <source>
        <dbReference type="ARBA" id="ARBA00004533"/>
    </source>
</evidence>
<dbReference type="EMBL" id="FOZV01000007">
    <property type="protein sequence ID" value="SFS83555.1"/>
    <property type="molecule type" value="Genomic_DNA"/>
</dbReference>
<keyword evidence="13 19" id="KW-0249">Electron transport</keyword>
<dbReference type="InterPro" id="IPR050597">
    <property type="entry name" value="Cytochrome_c_Oxidase_Subunit"/>
</dbReference>
<comment type="subunit">
    <text evidence="19">Component of the cbb3-type cytochrome c oxidase.</text>
</comment>
<evidence type="ECO:0000256" key="5">
    <source>
        <dbReference type="ARBA" id="ARBA00022475"/>
    </source>
</evidence>
<dbReference type="NCBIfam" id="TIGR00782">
    <property type="entry name" value="ccoP"/>
    <property type="match status" value="1"/>
</dbReference>
<keyword evidence="8 19" id="KW-0679">Respiratory chain</keyword>
<evidence type="ECO:0000256" key="6">
    <source>
        <dbReference type="ARBA" id="ARBA00022519"/>
    </source>
</evidence>
<dbReference type="InterPro" id="IPR038414">
    <property type="entry name" value="CcoP_N_sf"/>
</dbReference>
<evidence type="ECO:0000256" key="16">
    <source>
        <dbReference type="ARBA" id="ARBA00023004"/>
    </source>
</evidence>
<keyword evidence="17 19" id="KW-0406">Ion transport</keyword>
<dbReference type="GO" id="GO:0020037">
    <property type="term" value="F:heme binding"/>
    <property type="evidence" value="ECO:0007669"/>
    <property type="project" value="InterPro"/>
</dbReference>
<proteinExistence type="inferred from homology"/>
<dbReference type="Gene3D" id="1.10.760.10">
    <property type="entry name" value="Cytochrome c-like domain"/>
    <property type="match status" value="2"/>
</dbReference>
<feature type="transmembrane region" description="Helical" evidence="22">
    <location>
        <begin position="32"/>
        <end position="54"/>
    </location>
</feature>
<evidence type="ECO:0000256" key="9">
    <source>
        <dbReference type="ARBA" id="ARBA00022692"/>
    </source>
</evidence>
<keyword evidence="7 19" id="KW-0349">Heme</keyword>
<dbReference type="InterPro" id="IPR008168">
    <property type="entry name" value="Cyt_C_IC"/>
</dbReference>
<sequence>MSEPERDEHTGVETTGHEWDGIRELDNPLPRWWLWVWYATIAFSIVYWVLMPAWPGISGYTRGMLGQSDRADVAADLRELQALRGERETQLLNASLEQIERDPDLQAHALAVGQSVFGDNCASCHGVGGAGARGYPNLRDDVWLWGGTLQDIEHTIRVGVRAGHADTRVSMMPAFGRDRMLDSAQISDLTEYVVSLSGREADAAAAGRAAQLYADNCAACHGPGGEGDQLQGAPNLRDREWLYGSDRASISGQIHNGRNGVMPTWENRFSPGVIKALAVYIHANAGGGEDAGAAAAAP</sequence>
<keyword evidence="11" id="KW-0677">Repeat</keyword>
<feature type="domain" description="Cytochrome c" evidence="23">
    <location>
        <begin position="204"/>
        <end position="285"/>
    </location>
</feature>
<dbReference type="GO" id="GO:0006119">
    <property type="term" value="P:oxidative phosphorylation"/>
    <property type="evidence" value="ECO:0007669"/>
    <property type="project" value="UniProtKB-UniPathway"/>
</dbReference>
<comment type="pathway">
    <text evidence="2 19">Energy metabolism; oxidative phosphorylation.</text>
</comment>
<evidence type="ECO:0000313" key="25">
    <source>
        <dbReference type="Proteomes" id="UP000198788"/>
    </source>
</evidence>
<name>A0A1I6T2T7_9CAUL</name>
<keyword evidence="4 19" id="KW-0813">Transport</keyword>
<keyword evidence="12 19" id="KW-0375">Hydrogen ion transport</keyword>
<evidence type="ECO:0000256" key="3">
    <source>
        <dbReference type="ARBA" id="ARBA00006113"/>
    </source>
</evidence>
<evidence type="ECO:0000256" key="19">
    <source>
        <dbReference type="PIRNR" id="PIRNR000006"/>
    </source>
</evidence>
<reference evidence="25" key="1">
    <citation type="submission" date="2016-10" db="EMBL/GenBank/DDBJ databases">
        <authorList>
            <person name="Varghese N."/>
            <person name="Submissions S."/>
        </authorList>
    </citation>
    <scope>NUCLEOTIDE SEQUENCE [LARGE SCALE GENOMIC DNA]</scope>
    <source>
        <strain evidence="25">CGMCC 1.10683</strain>
    </source>
</reference>
<keyword evidence="25" id="KW-1185">Reference proteome</keyword>
<keyword evidence="18 19" id="KW-0472">Membrane</keyword>
<keyword evidence="5 19" id="KW-1003">Cell membrane</keyword>
<keyword evidence="15 19" id="KW-0560">Oxidoreductase</keyword>
<dbReference type="PANTHER" id="PTHR33751">
    <property type="entry name" value="CBB3-TYPE CYTOCHROME C OXIDASE SUBUNIT FIXP"/>
    <property type="match status" value="1"/>
</dbReference>
<evidence type="ECO:0000256" key="12">
    <source>
        <dbReference type="ARBA" id="ARBA00022781"/>
    </source>
</evidence>
<comment type="similarity">
    <text evidence="3 19">Belongs to the CcoP / FixP family.</text>
</comment>
<dbReference type="InterPro" id="IPR004678">
    <property type="entry name" value="Cyt_c_oxidase_cbb3_su3"/>
</dbReference>
<dbReference type="GO" id="GO:0016491">
    <property type="term" value="F:oxidoreductase activity"/>
    <property type="evidence" value="ECO:0007669"/>
    <property type="project" value="UniProtKB-KW"/>
</dbReference>
<feature type="binding site" description="axial binding residue" evidence="20">
    <location>
        <position position="262"/>
    </location>
    <ligand>
        <name>heme c</name>
        <dbReference type="ChEBI" id="CHEBI:61717"/>
        <label>1</label>
    </ligand>
    <ligandPart>
        <name>Fe</name>
        <dbReference type="ChEBI" id="CHEBI:18248"/>
    </ligandPart>
</feature>
<comment type="cofactor">
    <cofactor evidence="19 21">
        <name>heme c</name>
        <dbReference type="ChEBI" id="CHEBI:61717"/>
    </cofactor>
    <text evidence="19 21">Binds 2 heme C groups per subunit.</text>
</comment>
<dbReference type="OrthoDB" id="9811281at2"/>
<dbReference type="GO" id="GO:0009055">
    <property type="term" value="F:electron transfer activity"/>
    <property type="evidence" value="ECO:0007669"/>
    <property type="project" value="InterPro"/>
</dbReference>
<evidence type="ECO:0000259" key="23">
    <source>
        <dbReference type="PROSITE" id="PS51007"/>
    </source>
</evidence>
<comment type="subcellular location">
    <subcellularLocation>
        <location evidence="1 19">Cell inner membrane</location>
    </subcellularLocation>
</comment>
<comment type="function">
    <text evidence="19">C-type cytochrome. Part of the cbb3-type cytochrome c oxidase complex.</text>
</comment>
<gene>
    <name evidence="24" type="ORF">SAMN05192570_2922</name>
</gene>
<evidence type="ECO:0000256" key="7">
    <source>
        <dbReference type="ARBA" id="ARBA00022617"/>
    </source>
</evidence>
<evidence type="ECO:0000256" key="15">
    <source>
        <dbReference type="ARBA" id="ARBA00023002"/>
    </source>
</evidence>
<evidence type="ECO:0000256" key="17">
    <source>
        <dbReference type="ARBA" id="ARBA00023065"/>
    </source>
</evidence>
<dbReference type="Proteomes" id="UP000198788">
    <property type="component" value="Unassembled WGS sequence"/>
</dbReference>
<feature type="binding site" description="covalent" evidence="21">
    <location>
        <position position="217"/>
    </location>
    <ligand>
        <name>heme c</name>
        <dbReference type="ChEBI" id="CHEBI:61717"/>
        <label>2</label>
    </ligand>
</feature>
<organism evidence="24 25">
    <name type="scientific">Brevundimonas viscosa</name>
    <dbReference type="NCBI Taxonomy" id="871741"/>
    <lineage>
        <taxon>Bacteria</taxon>
        <taxon>Pseudomonadati</taxon>
        <taxon>Pseudomonadota</taxon>
        <taxon>Alphaproteobacteria</taxon>
        <taxon>Caulobacterales</taxon>
        <taxon>Caulobacteraceae</taxon>
        <taxon>Brevundimonas</taxon>
    </lineage>
</organism>
<evidence type="ECO:0000256" key="8">
    <source>
        <dbReference type="ARBA" id="ARBA00022660"/>
    </source>
</evidence>
<dbReference type="Gene3D" id="6.10.280.130">
    <property type="match status" value="1"/>
</dbReference>
<dbReference type="InterPro" id="IPR036909">
    <property type="entry name" value="Cyt_c-like_dom_sf"/>
</dbReference>
<feature type="binding site" description="axial binding residue" evidence="20">
    <location>
        <position position="172"/>
    </location>
    <ligand>
        <name>heme c</name>
        <dbReference type="ChEBI" id="CHEBI:61717"/>
        <label>2</label>
    </ligand>
    <ligandPart>
        <name>Fe</name>
        <dbReference type="ChEBI" id="CHEBI:18248"/>
    </ligandPart>
</feature>
<feature type="binding site" description="covalent" evidence="21">
    <location>
        <position position="121"/>
    </location>
    <ligand>
        <name>heme c</name>
        <dbReference type="ChEBI" id="CHEBI:61717"/>
        <label>1</label>
    </ligand>
</feature>
<evidence type="ECO:0000256" key="13">
    <source>
        <dbReference type="ARBA" id="ARBA00022982"/>
    </source>
</evidence>
<keyword evidence="6 19" id="KW-0997">Cell inner membrane</keyword>
<dbReference type="InterPro" id="IPR032858">
    <property type="entry name" value="CcoP_N"/>
</dbReference>
<feature type="binding site" description="covalent" evidence="21">
    <location>
        <position position="220"/>
    </location>
    <ligand>
        <name>heme c</name>
        <dbReference type="ChEBI" id="CHEBI:61717"/>
        <label>2</label>
    </ligand>
</feature>
<evidence type="ECO:0000256" key="21">
    <source>
        <dbReference type="PIRSR" id="PIRSR000006-2"/>
    </source>
</evidence>